<organism evidence="1 2">
    <name type="scientific">Burkholderia aenigmatica</name>
    <dbReference type="NCBI Taxonomy" id="2015348"/>
    <lineage>
        <taxon>Bacteria</taxon>
        <taxon>Pseudomonadati</taxon>
        <taxon>Pseudomonadota</taxon>
        <taxon>Betaproteobacteria</taxon>
        <taxon>Burkholderiales</taxon>
        <taxon>Burkholderiaceae</taxon>
        <taxon>Burkholderia</taxon>
        <taxon>Burkholderia cepacia complex</taxon>
    </lineage>
</organism>
<reference evidence="1 2" key="1">
    <citation type="submission" date="2020-04" db="EMBL/GenBank/DDBJ databases">
        <authorList>
            <person name="Depoorter E."/>
        </authorList>
    </citation>
    <scope>NUCLEOTIDE SEQUENCE [LARGE SCALE GENOMIC DNA]</scope>
    <source>
        <strain evidence="1 2">BCC0217</strain>
    </source>
</reference>
<dbReference type="AlphaFoldDB" id="A0A6J5JH96"/>
<dbReference type="GeneID" id="61526664"/>
<dbReference type="EMBL" id="CABWIL020000025">
    <property type="protein sequence ID" value="CAB3970685.1"/>
    <property type="molecule type" value="Genomic_DNA"/>
</dbReference>
<dbReference type="Proteomes" id="UP000494301">
    <property type="component" value="Unassembled WGS sequence"/>
</dbReference>
<evidence type="ECO:0000313" key="1">
    <source>
        <dbReference type="EMBL" id="CAB3970685.1"/>
    </source>
</evidence>
<name>A0A6J5JH96_9BURK</name>
<accession>A0A6J5JH96</accession>
<sequence>MTTTNNEPNIKELAHMNIQLDMKQVGYWMGYVTHKTITWDDIGKSKEFYIERAKYLALENDAQDFDCGYFMSEELKNDIDFAKQLIPLHGGYAHWFSANVRKDKEVIKLILKHCEPSQWIPGGYNCKILTKEIRLDVAYDIIKEFPEYEQLLGATIKKKIGSMGLVEYVEKKNLQKSLKKNLTKDNKPTMRMKI</sequence>
<proteinExistence type="predicted"/>
<gene>
    <name evidence="1" type="ORF">BLA3211_06068</name>
</gene>
<protein>
    <submittedName>
        <fullName evidence="1">Uncharacterized protein</fullName>
    </submittedName>
</protein>
<dbReference type="RefSeq" id="WP_150981141.1">
    <property type="nucleotide sequence ID" value="NZ_CABWIL020000025.1"/>
</dbReference>
<evidence type="ECO:0000313" key="2">
    <source>
        <dbReference type="Proteomes" id="UP000494301"/>
    </source>
</evidence>